<dbReference type="SUPFAM" id="SSF160719">
    <property type="entry name" value="gpW/gp25-like"/>
    <property type="match status" value="1"/>
</dbReference>
<accession>A0A2R4K2P8</accession>
<dbReference type="Gene3D" id="3.10.450.40">
    <property type="match status" value="1"/>
</dbReference>
<sequence length="132" mass="14473">MDQYAFLGQGWAFPPRFSQPGLPVQLAGEPLVQQSIRLILGTAPGERVMRADFGSQLALTLFAGIDSATLYELEHSVQDALLKLEPRIDVDSVSAVQGDDPGCVLLTVDYTVRDTNTRNNLVYPFYLTEASL</sequence>
<dbReference type="GeneID" id="66368934"/>
<feature type="domain" description="IraD/Gp25-like" evidence="1">
    <location>
        <begin position="31"/>
        <end position="116"/>
    </location>
</feature>
<dbReference type="EMBL" id="MG651603">
    <property type="protein sequence ID" value="AVV48139.1"/>
    <property type="molecule type" value="Genomic_DNA"/>
</dbReference>
<proteinExistence type="predicted"/>
<name>A0A2R4K2P8_CHRVL</name>
<evidence type="ECO:0000259" key="1">
    <source>
        <dbReference type="Pfam" id="PF04965"/>
    </source>
</evidence>
<dbReference type="InterPro" id="IPR007048">
    <property type="entry name" value="IraD/Gp25-like"/>
</dbReference>
<dbReference type="Pfam" id="PF04965">
    <property type="entry name" value="GPW_gp25"/>
    <property type="match status" value="1"/>
</dbReference>
<organism evidence="2">
    <name type="scientific">Chromobacterium violaceum</name>
    <dbReference type="NCBI Taxonomy" id="536"/>
    <lineage>
        <taxon>Bacteria</taxon>
        <taxon>Pseudomonadati</taxon>
        <taxon>Pseudomonadota</taxon>
        <taxon>Betaproteobacteria</taxon>
        <taxon>Neisseriales</taxon>
        <taxon>Chromobacteriaceae</taxon>
        <taxon>Chromobacterium</taxon>
    </lineage>
</organism>
<dbReference type="RefSeq" id="WP_043616564.1">
    <property type="nucleotide sequence ID" value="NZ_CP050991.1"/>
</dbReference>
<protein>
    <submittedName>
        <fullName evidence="2">Phage baseplate assembly protein W</fullName>
    </submittedName>
</protein>
<dbReference type="AlphaFoldDB" id="A0A2R4K2P8"/>
<geneLocation type="plasmid" evidence="2">
    <name>pChV1</name>
</geneLocation>
<reference evidence="2" key="1">
    <citation type="journal article" date="2018" name="Sci. Rep.">
        <title>Identification and DNA annotation of a plasmid isolated from Chromobacterium violaceum.</title>
        <authorList>
            <person name="Lima D.C."/>
            <person name="Nyberg L.K."/>
            <person name="Westerlund F."/>
            <person name="Batistuzzo de Medeiros S.R."/>
        </authorList>
    </citation>
    <scope>NUCLEOTIDE SEQUENCE</scope>
    <source>
        <strain evidence="2">ATCC 12472</strain>
        <plasmid evidence="2">pChV1</plasmid>
    </source>
</reference>
<evidence type="ECO:0000313" key="2">
    <source>
        <dbReference type="EMBL" id="AVV48139.1"/>
    </source>
</evidence>
<keyword evidence="2" id="KW-0614">Plasmid</keyword>